<proteinExistence type="predicted"/>
<dbReference type="PROSITE" id="PS00028">
    <property type="entry name" value="ZINC_FINGER_C2H2_1"/>
    <property type="match status" value="1"/>
</dbReference>
<dbReference type="GO" id="GO:0008270">
    <property type="term" value="F:zinc ion binding"/>
    <property type="evidence" value="ECO:0007669"/>
    <property type="project" value="UniProtKB-KW"/>
</dbReference>
<gene>
    <name evidence="9" type="primary">ZNF385D</name>
</gene>
<dbReference type="SMART" id="SM00451">
    <property type="entry name" value="ZnF_U1"/>
    <property type="match status" value="2"/>
</dbReference>
<evidence type="ECO:0000259" key="8">
    <source>
        <dbReference type="PROSITE" id="PS00028"/>
    </source>
</evidence>
<dbReference type="Proteomes" id="UP000265140">
    <property type="component" value="Chromosome 20"/>
</dbReference>
<reference evidence="9" key="2">
    <citation type="submission" date="2025-08" db="UniProtKB">
        <authorList>
            <consortium name="Ensembl"/>
        </authorList>
    </citation>
    <scope>IDENTIFICATION</scope>
</reference>
<dbReference type="FunFam" id="3.30.160.60:FF:000293">
    <property type="entry name" value="zinc finger protein 385B isoform X3"/>
    <property type="match status" value="1"/>
</dbReference>
<evidence type="ECO:0000256" key="7">
    <source>
        <dbReference type="SAM" id="MobiDB-lite"/>
    </source>
</evidence>
<dbReference type="GO" id="GO:0005634">
    <property type="term" value="C:nucleus"/>
    <property type="evidence" value="ECO:0007669"/>
    <property type="project" value="UniProtKB-SubCell"/>
</dbReference>
<dbReference type="Pfam" id="PF12874">
    <property type="entry name" value="zf-met"/>
    <property type="match status" value="2"/>
</dbReference>
<dbReference type="InterPro" id="IPR036236">
    <property type="entry name" value="Znf_C2H2_sf"/>
</dbReference>
<evidence type="ECO:0000313" key="10">
    <source>
        <dbReference type="Proteomes" id="UP000265140"/>
    </source>
</evidence>
<reference evidence="9" key="3">
    <citation type="submission" date="2025-09" db="UniProtKB">
        <authorList>
            <consortium name="Ensembl"/>
        </authorList>
    </citation>
    <scope>IDENTIFICATION</scope>
</reference>
<keyword evidence="4" id="KW-0863">Zinc-finger</keyword>
<dbReference type="AlphaFoldDB" id="A0AAY5JWN9"/>
<dbReference type="FunFam" id="3.30.160.60:FF:000276">
    <property type="entry name" value="zinc finger protein 385A isoform X3"/>
    <property type="match status" value="1"/>
</dbReference>
<dbReference type="GeneTree" id="ENSGT00940000160242"/>
<dbReference type="Gene3D" id="3.30.160.60">
    <property type="entry name" value="Classic Zinc Finger"/>
    <property type="match status" value="2"/>
</dbReference>
<dbReference type="SMART" id="SM00355">
    <property type="entry name" value="ZnF_C2H2"/>
    <property type="match status" value="2"/>
</dbReference>
<feature type="compositionally biased region" description="Acidic residues" evidence="7">
    <location>
        <begin position="159"/>
        <end position="175"/>
    </location>
</feature>
<name>A0AAY5JWN9_ESOLU</name>
<evidence type="ECO:0000256" key="2">
    <source>
        <dbReference type="ARBA" id="ARBA00022723"/>
    </source>
</evidence>
<accession>A0AAY5JWN9</accession>
<reference evidence="9 10" key="1">
    <citation type="submission" date="2020-02" db="EMBL/GenBank/DDBJ databases">
        <title>Esox lucius (northern pike) genome, fEsoLuc1, primary haplotype.</title>
        <authorList>
            <person name="Myers G."/>
            <person name="Karagic N."/>
            <person name="Meyer A."/>
            <person name="Pippel M."/>
            <person name="Reichard M."/>
            <person name="Winkler S."/>
            <person name="Tracey A."/>
            <person name="Sims Y."/>
            <person name="Howe K."/>
            <person name="Rhie A."/>
            <person name="Formenti G."/>
            <person name="Durbin R."/>
            <person name="Fedrigo O."/>
            <person name="Jarvis E.D."/>
        </authorList>
    </citation>
    <scope>NUCLEOTIDE SEQUENCE [LARGE SCALE GENOMIC DNA]</scope>
</reference>
<feature type="domain" description="C2H2-type" evidence="8">
    <location>
        <begin position="248"/>
        <end position="270"/>
    </location>
</feature>
<feature type="compositionally biased region" description="Low complexity" evidence="7">
    <location>
        <begin position="133"/>
        <end position="147"/>
    </location>
</feature>
<dbReference type="PANTHER" id="PTHR23067:SF12">
    <property type="entry name" value="ZINC FINGER PROTEIN 385D"/>
    <property type="match status" value="1"/>
</dbReference>
<sequence length="370" mass="39266">MSKWPPADAVTSCYAQPSTISGHEAVPVAISPGYGFGGEPFSRFWHGRPSSESCYASHIWSSSIDEEKTCLMQHVPTEIQLTDGFPDAAPLAPSTVLTLAPTLGSLSSTLTPMTSMLPPQALVLASKLASSLNSSTGTETTSATGDGRASPKPSATSEPDMEEEQEAETDPETEEEKARRLLYCSLCKVAVNSASQLEAHNSGTKHKTMLEARSGVGSIKAFPRPGVKSKLAPPTKAATGLQDKTFHCEICNVHVNSETQLKQHISSRRHKDRAAGKPAKPKYSPYSKTQKVQAKQPVKLTVGKELCQPQMTHIIPAHLAALASAAAAMGSALPGLGPNHAPGPTLFHPLLRPAPGPIRTSHTQLLFAPY</sequence>
<protein>
    <recommendedName>
        <fullName evidence="8">C2H2-type domain-containing protein</fullName>
    </recommendedName>
</protein>
<keyword evidence="10" id="KW-1185">Reference proteome</keyword>
<evidence type="ECO:0000256" key="5">
    <source>
        <dbReference type="ARBA" id="ARBA00022833"/>
    </source>
</evidence>
<dbReference type="InterPro" id="IPR003604">
    <property type="entry name" value="Matrin/U1-like-C_Znf_C2H2"/>
</dbReference>
<keyword evidence="2" id="KW-0479">Metal-binding</keyword>
<dbReference type="PANTHER" id="PTHR23067">
    <property type="entry name" value="DOUBLE-STRANDED RNA-BINDING ZINC FINGER PROTEIN"/>
    <property type="match status" value="1"/>
</dbReference>
<feature type="compositionally biased region" description="Low complexity" evidence="7">
    <location>
        <begin position="276"/>
        <end position="288"/>
    </location>
</feature>
<evidence type="ECO:0000256" key="4">
    <source>
        <dbReference type="ARBA" id="ARBA00022771"/>
    </source>
</evidence>
<dbReference type="GO" id="GO:0003676">
    <property type="term" value="F:nucleic acid binding"/>
    <property type="evidence" value="ECO:0007669"/>
    <property type="project" value="InterPro"/>
</dbReference>
<organism evidence="9 10">
    <name type="scientific">Esox lucius</name>
    <name type="common">Northern pike</name>
    <dbReference type="NCBI Taxonomy" id="8010"/>
    <lineage>
        <taxon>Eukaryota</taxon>
        <taxon>Metazoa</taxon>
        <taxon>Chordata</taxon>
        <taxon>Craniata</taxon>
        <taxon>Vertebrata</taxon>
        <taxon>Euteleostomi</taxon>
        <taxon>Actinopterygii</taxon>
        <taxon>Neopterygii</taxon>
        <taxon>Teleostei</taxon>
        <taxon>Protacanthopterygii</taxon>
        <taxon>Esociformes</taxon>
        <taxon>Esocidae</taxon>
        <taxon>Esox</taxon>
    </lineage>
</organism>
<keyword evidence="3" id="KW-0677">Repeat</keyword>
<feature type="region of interest" description="Disordered" evidence="7">
    <location>
        <begin position="261"/>
        <end position="295"/>
    </location>
</feature>
<dbReference type="Ensembl" id="ENSELUT00000104541.1">
    <property type="protein sequence ID" value="ENSELUP00000080751.1"/>
    <property type="gene ID" value="ENSELUG00000013443.3"/>
</dbReference>
<comment type="subcellular location">
    <subcellularLocation>
        <location evidence="1">Nucleus</location>
    </subcellularLocation>
</comment>
<evidence type="ECO:0000256" key="3">
    <source>
        <dbReference type="ARBA" id="ARBA00022737"/>
    </source>
</evidence>
<evidence type="ECO:0000256" key="6">
    <source>
        <dbReference type="ARBA" id="ARBA00023242"/>
    </source>
</evidence>
<feature type="region of interest" description="Disordered" evidence="7">
    <location>
        <begin position="133"/>
        <end position="176"/>
    </location>
</feature>
<dbReference type="InterPro" id="IPR051845">
    <property type="entry name" value="Znf385"/>
</dbReference>
<keyword evidence="5" id="KW-0862">Zinc</keyword>
<dbReference type="InterPro" id="IPR013087">
    <property type="entry name" value="Znf_C2H2_type"/>
</dbReference>
<keyword evidence="6" id="KW-0539">Nucleus</keyword>
<dbReference type="SUPFAM" id="SSF57667">
    <property type="entry name" value="beta-beta-alpha zinc fingers"/>
    <property type="match status" value="2"/>
</dbReference>
<evidence type="ECO:0000256" key="1">
    <source>
        <dbReference type="ARBA" id="ARBA00004123"/>
    </source>
</evidence>
<evidence type="ECO:0000313" key="9">
    <source>
        <dbReference type="Ensembl" id="ENSELUP00000080751.1"/>
    </source>
</evidence>